<gene>
    <name evidence="2" type="ORF">ABM479_33455</name>
</gene>
<evidence type="ECO:0000313" key="2">
    <source>
        <dbReference type="EMBL" id="XBT97805.1"/>
    </source>
</evidence>
<name>A0AAU7S5T0_9HYPH</name>
<dbReference type="RefSeq" id="WP_349963049.1">
    <property type="nucleotide sequence ID" value="NZ_CP157963.1"/>
</dbReference>
<accession>A0AAU7S5T0</accession>
<proteinExistence type="predicted"/>
<evidence type="ECO:0000256" key="1">
    <source>
        <dbReference type="SAM" id="SignalP"/>
    </source>
</evidence>
<keyword evidence="1" id="KW-0732">Signal</keyword>
<dbReference type="EMBL" id="CP157963">
    <property type="protein sequence ID" value="XBT97805.1"/>
    <property type="molecule type" value="Genomic_DNA"/>
</dbReference>
<dbReference type="AlphaFoldDB" id="A0AAU7S5T0"/>
<feature type="signal peptide" evidence="1">
    <location>
        <begin position="1"/>
        <end position="22"/>
    </location>
</feature>
<protein>
    <submittedName>
        <fullName evidence="2">Uncharacterized protein</fullName>
    </submittedName>
</protein>
<organism evidence="2">
    <name type="scientific">Rhizobium sp. ZPR3</name>
    <dbReference type="NCBI Taxonomy" id="3158967"/>
    <lineage>
        <taxon>Bacteria</taxon>
        <taxon>Pseudomonadati</taxon>
        <taxon>Pseudomonadota</taxon>
        <taxon>Alphaproteobacteria</taxon>
        <taxon>Hyphomicrobiales</taxon>
        <taxon>Rhizobiaceae</taxon>
        <taxon>Rhizobium/Agrobacterium group</taxon>
        <taxon>Rhizobium</taxon>
    </lineage>
</organism>
<keyword evidence="2" id="KW-0614">Plasmid</keyword>
<reference evidence="2" key="1">
    <citation type="submission" date="2024-06" db="EMBL/GenBank/DDBJ databases">
        <authorList>
            <person name="Li T."/>
            <person name="Gao R."/>
        </authorList>
    </citation>
    <scope>NUCLEOTIDE SEQUENCE</scope>
    <source>
        <strain evidence="2">ZPR3</strain>
        <plasmid evidence="2">unnamed3</plasmid>
    </source>
</reference>
<feature type="chain" id="PRO_5043515406" evidence="1">
    <location>
        <begin position="23"/>
        <end position="332"/>
    </location>
</feature>
<geneLocation type="plasmid" evidence="2">
    <name>unnamed3</name>
</geneLocation>
<sequence>MRRSFSIISFFGALLFTSATFAQCDIPNQLTNGQMADATQLMANFESLRNCIPTPGGANNSVQLNDGNGGLNGIGPLSDGQLIIGNSSGAPQASTLTAGTGISIVNSPGNVTISSGGGSSFQREFGPFAPPNAATFTMIDSPASIVPTVTNVANVGLVYSVPITSNTTAFPGAYRIVPTSATWTLTLRAKYPTLMGSFPEFGVWIKDSAGKMLGAVMESRSSSASLVVKRCDSNISLNTNPYVQGISDAPNWFRIQFDGTNIIFSTSWDGQNWLIFWSEAKTTFLNGNLSYVGIGGITGISSTSLWRPGSTLGGLVTYWDIDDDPASNRVIP</sequence>